<dbReference type="GO" id="GO:0005886">
    <property type="term" value="C:plasma membrane"/>
    <property type="evidence" value="ECO:0007669"/>
    <property type="project" value="UniProtKB-SubCell"/>
</dbReference>
<comment type="function">
    <text evidence="10">Channel that opens in response to stretch forces in the membrane lipid bilayer. May participate in the regulation of osmotic pressure changes within the cell.</text>
</comment>
<comment type="similarity">
    <text evidence="2 10">Belongs to the MscL family.</text>
</comment>
<dbReference type="InterPro" id="IPR037673">
    <property type="entry name" value="MSC/AndL"/>
</dbReference>
<comment type="subcellular location">
    <subcellularLocation>
        <location evidence="1 10">Cell membrane</location>
        <topology evidence="1 10">Multi-pass membrane protein</topology>
    </subcellularLocation>
</comment>
<keyword evidence="6 10" id="KW-1133">Transmembrane helix</keyword>
<name>A0A543KTY4_9MICO</name>
<evidence type="ECO:0000256" key="6">
    <source>
        <dbReference type="ARBA" id="ARBA00022989"/>
    </source>
</evidence>
<dbReference type="PANTHER" id="PTHR30266">
    <property type="entry name" value="MECHANOSENSITIVE CHANNEL MSCL"/>
    <property type="match status" value="1"/>
</dbReference>
<dbReference type="SUPFAM" id="SSF81330">
    <property type="entry name" value="Gated mechanosensitive channel"/>
    <property type="match status" value="1"/>
</dbReference>
<evidence type="ECO:0000256" key="3">
    <source>
        <dbReference type="ARBA" id="ARBA00022448"/>
    </source>
</evidence>
<dbReference type="GO" id="GO:0008381">
    <property type="term" value="F:mechanosensitive monoatomic ion channel activity"/>
    <property type="evidence" value="ECO:0007669"/>
    <property type="project" value="UniProtKB-UniRule"/>
</dbReference>
<reference evidence="11 12" key="1">
    <citation type="submission" date="2019-06" db="EMBL/GenBank/DDBJ databases">
        <title>Sequencing the genomes of 1000 actinobacteria strains.</title>
        <authorList>
            <person name="Klenk H.-P."/>
        </authorList>
    </citation>
    <scope>NUCLEOTIDE SEQUENCE [LARGE SCALE GENOMIC DNA]</scope>
    <source>
        <strain evidence="11 12">DSM 20427</strain>
    </source>
</reference>
<evidence type="ECO:0000256" key="2">
    <source>
        <dbReference type="ARBA" id="ARBA00007254"/>
    </source>
</evidence>
<dbReference type="Proteomes" id="UP000319804">
    <property type="component" value="Unassembled WGS sequence"/>
</dbReference>
<evidence type="ECO:0000256" key="8">
    <source>
        <dbReference type="ARBA" id="ARBA00023136"/>
    </source>
</evidence>
<dbReference type="AlphaFoldDB" id="A0A543KTY4"/>
<evidence type="ECO:0000313" key="11">
    <source>
        <dbReference type="EMBL" id="TQM98538.1"/>
    </source>
</evidence>
<feature type="transmembrane region" description="Helical" evidence="10">
    <location>
        <begin position="70"/>
        <end position="93"/>
    </location>
</feature>
<sequence length="153" mass="16449">MIKGFKEFILRGNVIDLAVAVVIGGAFGALVNSVVEAVINPILALFMKADAGGNIGFTVPGLYGDVTFPIGNLITAIITFLVTALVVYLVFVYPMNTWKERQAAKAGVDQTKEEPLPNEQELLIQIRDLLQDRKLLDERGAPVAPAPTAPETT</sequence>
<organism evidence="11 12">
    <name type="scientific">Microbacterium lacticum</name>
    <dbReference type="NCBI Taxonomy" id="33885"/>
    <lineage>
        <taxon>Bacteria</taxon>
        <taxon>Bacillati</taxon>
        <taxon>Actinomycetota</taxon>
        <taxon>Actinomycetes</taxon>
        <taxon>Micrococcales</taxon>
        <taxon>Microbacteriaceae</taxon>
        <taxon>Microbacterium</taxon>
    </lineage>
</organism>
<keyword evidence="5 10" id="KW-0812">Transmembrane</keyword>
<keyword evidence="12" id="KW-1185">Reference proteome</keyword>
<proteinExistence type="inferred from homology"/>
<evidence type="ECO:0000313" key="12">
    <source>
        <dbReference type="Proteomes" id="UP000319804"/>
    </source>
</evidence>
<feature type="transmembrane region" description="Helical" evidence="10">
    <location>
        <begin position="12"/>
        <end position="31"/>
    </location>
</feature>
<keyword evidence="8 10" id="KW-0472">Membrane</keyword>
<comment type="subunit">
    <text evidence="10">Homopentamer.</text>
</comment>
<dbReference type="InterPro" id="IPR001185">
    <property type="entry name" value="MS_channel"/>
</dbReference>
<dbReference type="NCBIfam" id="TIGR00220">
    <property type="entry name" value="mscL"/>
    <property type="match status" value="1"/>
</dbReference>
<dbReference type="PROSITE" id="PS01327">
    <property type="entry name" value="MSCL"/>
    <property type="match status" value="1"/>
</dbReference>
<dbReference type="InterPro" id="IPR036019">
    <property type="entry name" value="MscL_channel"/>
</dbReference>
<dbReference type="EMBL" id="VFPS01000002">
    <property type="protein sequence ID" value="TQM98538.1"/>
    <property type="molecule type" value="Genomic_DNA"/>
</dbReference>
<evidence type="ECO:0000256" key="7">
    <source>
        <dbReference type="ARBA" id="ARBA00023065"/>
    </source>
</evidence>
<evidence type="ECO:0000256" key="10">
    <source>
        <dbReference type="HAMAP-Rule" id="MF_00115"/>
    </source>
</evidence>
<protein>
    <recommendedName>
        <fullName evidence="10">Large-conductance mechanosensitive channel</fullName>
    </recommendedName>
</protein>
<keyword evidence="3 10" id="KW-0813">Transport</keyword>
<comment type="caution">
    <text evidence="11">The sequence shown here is derived from an EMBL/GenBank/DDBJ whole genome shotgun (WGS) entry which is preliminary data.</text>
</comment>
<keyword evidence="9 10" id="KW-0407">Ion channel</keyword>
<dbReference type="RefSeq" id="WP_141380322.1">
    <property type="nucleotide sequence ID" value="NZ_BJNA01000019.1"/>
</dbReference>
<dbReference type="OrthoDB" id="9810350at2"/>
<evidence type="ECO:0000256" key="5">
    <source>
        <dbReference type="ARBA" id="ARBA00022692"/>
    </source>
</evidence>
<evidence type="ECO:0000256" key="9">
    <source>
        <dbReference type="ARBA" id="ARBA00023303"/>
    </source>
</evidence>
<dbReference type="Pfam" id="PF01741">
    <property type="entry name" value="MscL"/>
    <property type="match status" value="1"/>
</dbReference>
<keyword evidence="7 10" id="KW-0406">Ion transport</keyword>
<gene>
    <name evidence="10" type="primary">mscL</name>
    <name evidence="11" type="ORF">FHX68_1228</name>
</gene>
<dbReference type="InterPro" id="IPR019823">
    <property type="entry name" value="Mechanosensitive_channel_CS"/>
</dbReference>
<accession>A0A543KTY4</accession>
<dbReference type="Gene3D" id="1.10.1200.120">
    <property type="entry name" value="Large-conductance mechanosensitive channel, MscL, domain 1"/>
    <property type="match status" value="1"/>
</dbReference>
<evidence type="ECO:0000256" key="1">
    <source>
        <dbReference type="ARBA" id="ARBA00004651"/>
    </source>
</evidence>
<keyword evidence="4 10" id="KW-1003">Cell membrane</keyword>
<evidence type="ECO:0000256" key="4">
    <source>
        <dbReference type="ARBA" id="ARBA00022475"/>
    </source>
</evidence>
<dbReference type="HAMAP" id="MF_00115">
    <property type="entry name" value="MscL"/>
    <property type="match status" value="1"/>
</dbReference>
<dbReference type="PANTHER" id="PTHR30266:SF2">
    <property type="entry name" value="LARGE-CONDUCTANCE MECHANOSENSITIVE CHANNEL"/>
    <property type="match status" value="1"/>
</dbReference>